<evidence type="ECO:0000313" key="10">
    <source>
        <dbReference type="Proteomes" id="UP000323824"/>
    </source>
</evidence>
<reference evidence="9 10" key="2">
    <citation type="submission" date="2019-09" db="EMBL/GenBank/DDBJ databases">
        <title>Complete Genome Sequence and Methylome Analysis of free living Spirochaetas.</title>
        <authorList>
            <person name="Leshcheva N."/>
            <person name="Mikheeva N."/>
        </authorList>
    </citation>
    <scope>NUCLEOTIDE SEQUENCE [LARGE SCALE GENOMIC DNA]</scope>
    <source>
        <strain evidence="9 10">P</strain>
    </source>
</reference>
<evidence type="ECO:0000259" key="6">
    <source>
        <dbReference type="Pfam" id="PF01368"/>
    </source>
</evidence>
<evidence type="ECO:0000259" key="8">
    <source>
        <dbReference type="Pfam" id="PF17768"/>
    </source>
</evidence>
<evidence type="ECO:0000256" key="3">
    <source>
        <dbReference type="ARBA" id="ARBA00022722"/>
    </source>
</evidence>
<dbReference type="InterPro" id="IPR038763">
    <property type="entry name" value="DHH_sf"/>
</dbReference>
<dbReference type="RefSeq" id="WP_149568797.1">
    <property type="nucleotide sequence ID" value="NZ_CP035807.1"/>
</dbReference>
<dbReference type="InterPro" id="IPR051673">
    <property type="entry name" value="SSDNA_exonuclease_RecJ"/>
</dbReference>
<reference evidence="9 10" key="1">
    <citation type="submission" date="2019-02" db="EMBL/GenBank/DDBJ databases">
        <authorList>
            <person name="Fomenkov A."/>
            <person name="Dubinina G."/>
            <person name="Grabovich M."/>
            <person name="Vincze T."/>
            <person name="Roberts R.J."/>
        </authorList>
    </citation>
    <scope>NUCLEOTIDE SEQUENCE [LARGE SCALE GENOMIC DNA]</scope>
    <source>
        <strain evidence="9 10">P</strain>
    </source>
</reference>
<evidence type="ECO:0000313" key="9">
    <source>
        <dbReference type="EMBL" id="QEN05561.1"/>
    </source>
</evidence>
<proteinExistence type="inferred from homology"/>
<comment type="similarity">
    <text evidence="1">Belongs to the RecJ family.</text>
</comment>
<keyword evidence="10" id="KW-1185">Reference proteome</keyword>
<dbReference type="PANTHER" id="PTHR30255">
    <property type="entry name" value="SINGLE-STRANDED-DNA-SPECIFIC EXONUCLEASE RECJ"/>
    <property type="match status" value="1"/>
</dbReference>
<dbReference type="GO" id="GO:0003676">
    <property type="term" value="F:nucleic acid binding"/>
    <property type="evidence" value="ECO:0007669"/>
    <property type="project" value="InterPro"/>
</dbReference>
<dbReference type="GO" id="GO:0008409">
    <property type="term" value="F:5'-3' exonuclease activity"/>
    <property type="evidence" value="ECO:0007669"/>
    <property type="project" value="InterPro"/>
</dbReference>
<protein>
    <recommendedName>
        <fullName evidence="2">Single-stranded-DNA-specific exonuclease RecJ</fullName>
    </recommendedName>
</protein>
<evidence type="ECO:0000259" key="7">
    <source>
        <dbReference type="Pfam" id="PF02272"/>
    </source>
</evidence>
<feature type="domain" description="DDH" evidence="6">
    <location>
        <begin position="77"/>
        <end position="203"/>
    </location>
</feature>
<name>A0A5C1QDC2_9SPIO</name>
<accession>A0A5C1QDC2</accession>
<dbReference type="InterPro" id="IPR041122">
    <property type="entry name" value="RecJ_OB"/>
</dbReference>
<evidence type="ECO:0000256" key="1">
    <source>
        <dbReference type="ARBA" id="ARBA00005915"/>
    </source>
</evidence>
<feature type="domain" description="RecJ OB" evidence="8">
    <location>
        <begin position="589"/>
        <end position="697"/>
    </location>
</feature>
<dbReference type="InterPro" id="IPR004610">
    <property type="entry name" value="RecJ"/>
</dbReference>
<keyword evidence="4" id="KW-0378">Hydrolase</keyword>
<dbReference type="SUPFAM" id="SSF64182">
    <property type="entry name" value="DHH phosphoesterases"/>
    <property type="match status" value="2"/>
</dbReference>
<dbReference type="OrthoDB" id="9809852at2"/>
<dbReference type="AlphaFoldDB" id="A0A5C1QDC2"/>
<sequence>MIWEKTEVEPTIVRALSEKYGIDTLLSSIFVRRGITAPNDIKFFLEKDTRFLHNPFLFKDMEDVIDRLHLAKEEGEKVLVFGDKDVDGVTSSVILYESLGILDLDLTITVPTGSDSYGLSVKVVDEAYNKDISLIITVDCGISAFDAINRAKELGISIIVIDHHNPRDGELPNADFIINPKVLGSGYPFSGLAACGVVSKVVWALCFSLIDSIYKSPICFLHGEDRNGDIEFSAVKLHNLVETNRLVSNDKEELIDFLRGEQILVYGEKFQKSLFNKVFGTAVEIHFLDIEPEIHRVLRGIVGRSLQELTSLSKMRLYSDLEFRQIDLIISLFTTYIDRRYMDNFEPFIKTLDLVALGTVADLMPLKGENRILVNKGMDILSKTKREGLLAVMLKQGLLGRDLNSKDISWGLAPIINSAGRMKKADIAVEVLLNRDSNQKNRLALELLALNKERKSISDSIWSDVYGELHSVYEEFNNKLIVLYHKNMFKGVTGIIASRAQSIFNVPSIILAKEDDELTGSIRSPGNLDINQFFQGLGDILLEWGGHKCAAGFKLKYSDLSKFLSRVKKLLSSGKIITKLNLKSDKLKIDAFIPSDYLSPDIIKINDYFEPYGEANKPLVFGTKRVKIVDINFMGKMEKKHLKLLFEIGNYKWPGIFWNSAERVGVEFTKDDIVDIAYRVEKNFYGGNETLQLNIMDIIK</sequence>
<dbReference type="PANTHER" id="PTHR30255:SF2">
    <property type="entry name" value="SINGLE-STRANDED-DNA-SPECIFIC EXONUCLEASE RECJ"/>
    <property type="match status" value="1"/>
</dbReference>
<dbReference type="KEGG" id="sper:EW093_12830"/>
<evidence type="ECO:0000256" key="2">
    <source>
        <dbReference type="ARBA" id="ARBA00019841"/>
    </source>
</evidence>
<keyword evidence="5 9" id="KW-0269">Exonuclease</keyword>
<dbReference type="Proteomes" id="UP000323824">
    <property type="component" value="Chromosome"/>
</dbReference>
<dbReference type="NCBIfam" id="TIGR00644">
    <property type="entry name" value="recJ"/>
    <property type="match status" value="1"/>
</dbReference>
<keyword evidence="3" id="KW-0540">Nuclease</keyword>
<dbReference type="InterPro" id="IPR001667">
    <property type="entry name" value="DDH_dom"/>
</dbReference>
<dbReference type="Pfam" id="PF17768">
    <property type="entry name" value="RecJ_OB"/>
    <property type="match status" value="1"/>
</dbReference>
<dbReference type="InterPro" id="IPR003156">
    <property type="entry name" value="DHHA1_dom"/>
</dbReference>
<dbReference type="GO" id="GO:0006310">
    <property type="term" value="P:DNA recombination"/>
    <property type="evidence" value="ECO:0007669"/>
    <property type="project" value="InterPro"/>
</dbReference>
<evidence type="ECO:0000256" key="4">
    <source>
        <dbReference type="ARBA" id="ARBA00022801"/>
    </source>
</evidence>
<gene>
    <name evidence="9" type="primary">recJ</name>
    <name evidence="9" type="ORF">EW093_12830</name>
</gene>
<feature type="domain" description="DHHA1" evidence="7">
    <location>
        <begin position="477"/>
        <end position="572"/>
    </location>
</feature>
<dbReference type="Gene3D" id="2.40.50.460">
    <property type="match status" value="1"/>
</dbReference>
<evidence type="ECO:0000256" key="5">
    <source>
        <dbReference type="ARBA" id="ARBA00022839"/>
    </source>
</evidence>
<dbReference type="GO" id="GO:0006281">
    <property type="term" value="P:DNA repair"/>
    <property type="evidence" value="ECO:0007669"/>
    <property type="project" value="InterPro"/>
</dbReference>
<organism evidence="9 10">
    <name type="scientific">Thiospirochaeta perfilievii</name>
    <dbReference type="NCBI Taxonomy" id="252967"/>
    <lineage>
        <taxon>Bacteria</taxon>
        <taxon>Pseudomonadati</taxon>
        <taxon>Spirochaetota</taxon>
        <taxon>Spirochaetia</taxon>
        <taxon>Spirochaetales</taxon>
        <taxon>Spirochaetaceae</taxon>
        <taxon>Thiospirochaeta</taxon>
    </lineage>
</organism>
<dbReference type="EMBL" id="CP035807">
    <property type="protein sequence ID" value="QEN05561.1"/>
    <property type="molecule type" value="Genomic_DNA"/>
</dbReference>
<dbReference type="Pfam" id="PF01368">
    <property type="entry name" value="DHH"/>
    <property type="match status" value="1"/>
</dbReference>
<dbReference type="Gene3D" id="3.90.1640.30">
    <property type="match status" value="2"/>
</dbReference>
<dbReference type="Pfam" id="PF02272">
    <property type="entry name" value="DHHA1"/>
    <property type="match status" value="1"/>
</dbReference>